<feature type="signal peptide" evidence="3">
    <location>
        <begin position="1"/>
        <end position="15"/>
    </location>
</feature>
<dbReference type="AlphaFoldDB" id="A0A5J5IEY0"/>
<evidence type="ECO:0000313" key="5">
    <source>
        <dbReference type="EMBL" id="KAA9038048.1"/>
    </source>
</evidence>
<keyword evidence="2" id="KW-0378">Hydrolase</keyword>
<dbReference type="PANTHER" id="PTHR43695">
    <property type="entry name" value="PUTATIVE (AFU_ORTHOLOGUE AFUA_2G17250)-RELATED"/>
    <property type="match status" value="1"/>
</dbReference>
<dbReference type="InterPro" id="IPR013830">
    <property type="entry name" value="SGNH_hydro"/>
</dbReference>
<gene>
    <name evidence="5" type="ORF">FW778_14890</name>
</gene>
<dbReference type="GO" id="GO:0016788">
    <property type="term" value="F:hydrolase activity, acting on ester bonds"/>
    <property type="evidence" value="ECO:0007669"/>
    <property type="project" value="UniProtKB-ARBA"/>
</dbReference>
<dbReference type="EMBL" id="VYQF01000004">
    <property type="protein sequence ID" value="KAA9038048.1"/>
    <property type="molecule type" value="Genomic_DNA"/>
</dbReference>
<protein>
    <submittedName>
        <fullName evidence="5">Rhamnogalacturonan acetylesterase</fullName>
    </submittedName>
</protein>
<evidence type="ECO:0000313" key="6">
    <source>
        <dbReference type="Proteomes" id="UP000326903"/>
    </source>
</evidence>
<evidence type="ECO:0000256" key="3">
    <source>
        <dbReference type="SAM" id="SignalP"/>
    </source>
</evidence>
<proteinExistence type="inferred from homology"/>
<organism evidence="5 6">
    <name type="scientific">Ginsengibacter hankyongi</name>
    <dbReference type="NCBI Taxonomy" id="2607284"/>
    <lineage>
        <taxon>Bacteria</taxon>
        <taxon>Pseudomonadati</taxon>
        <taxon>Bacteroidota</taxon>
        <taxon>Chitinophagia</taxon>
        <taxon>Chitinophagales</taxon>
        <taxon>Chitinophagaceae</taxon>
        <taxon>Ginsengibacter</taxon>
    </lineage>
</organism>
<dbReference type="SUPFAM" id="SSF52266">
    <property type="entry name" value="SGNH hydrolase"/>
    <property type="match status" value="1"/>
</dbReference>
<keyword evidence="6" id="KW-1185">Reference proteome</keyword>
<evidence type="ECO:0000256" key="1">
    <source>
        <dbReference type="ARBA" id="ARBA00008668"/>
    </source>
</evidence>
<evidence type="ECO:0000256" key="2">
    <source>
        <dbReference type="ARBA" id="ARBA00022801"/>
    </source>
</evidence>
<accession>A0A5J5IEY0</accession>
<comment type="caution">
    <text evidence="5">The sequence shown here is derived from an EMBL/GenBank/DDBJ whole genome shotgun (WGS) entry which is preliminary data.</text>
</comment>
<dbReference type="PANTHER" id="PTHR43695:SF1">
    <property type="entry name" value="RHAMNOGALACTURONAN ACETYLESTERASE"/>
    <property type="match status" value="1"/>
</dbReference>
<name>A0A5J5IEY0_9BACT</name>
<sequence length="256" mass="29095">MCKKVFIKISLVSLAAFLSFIPPIKKKTTIWMIGDSTMCLYDSSCYPLTGWGMPFAEYFDSTVTIENKAKGGRSTRTFIAENRWQPIVDNLSNGDYVFIQFGHNDEAKNYPDRYTTPEDYRANLIKFITESRAKKAMPILITPVSRRKFDAKGQALETHATYSKIVHEVAQQYKVLLIDLDQMSLELIQQYGPENSPLLFMQLEAGKDPSYPLGIHDNTHFNNYGARHIAELVIKGINNLQLELSGHISKGKFKAK</sequence>
<dbReference type="RefSeq" id="WP_150415608.1">
    <property type="nucleotide sequence ID" value="NZ_VYQF01000004.1"/>
</dbReference>
<dbReference type="CDD" id="cd01821">
    <property type="entry name" value="Rhamnogalacturan_acetylesterase_like"/>
    <property type="match status" value="1"/>
</dbReference>
<comment type="similarity">
    <text evidence="1">Belongs to the 'GDSL' lipolytic enzyme family.</text>
</comment>
<dbReference type="InterPro" id="IPR037459">
    <property type="entry name" value="RhgT-like"/>
</dbReference>
<feature type="chain" id="PRO_5023850489" evidence="3">
    <location>
        <begin position="16"/>
        <end position="256"/>
    </location>
</feature>
<dbReference type="InterPro" id="IPR036514">
    <property type="entry name" value="SGNH_hydro_sf"/>
</dbReference>
<dbReference type="Pfam" id="PF13472">
    <property type="entry name" value="Lipase_GDSL_2"/>
    <property type="match status" value="1"/>
</dbReference>
<reference evidence="5 6" key="1">
    <citation type="submission" date="2019-09" db="EMBL/GenBank/DDBJ databases">
        <title>Draft genome sequence of Ginsengibacter sp. BR5-29.</title>
        <authorList>
            <person name="Im W.-T."/>
        </authorList>
    </citation>
    <scope>NUCLEOTIDE SEQUENCE [LARGE SCALE GENOMIC DNA]</scope>
    <source>
        <strain evidence="5 6">BR5-29</strain>
    </source>
</reference>
<feature type="domain" description="SGNH hydrolase-type esterase" evidence="4">
    <location>
        <begin position="33"/>
        <end position="227"/>
    </location>
</feature>
<dbReference type="Gene3D" id="3.40.50.1110">
    <property type="entry name" value="SGNH hydrolase"/>
    <property type="match status" value="1"/>
</dbReference>
<evidence type="ECO:0000259" key="4">
    <source>
        <dbReference type="Pfam" id="PF13472"/>
    </source>
</evidence>
<dbReference type="Proteomes" id="UP000326903">
    <property type="component" value="Unassembled WGS sequence"/>
</dbReference>
<keyword evidence="3" id="KW-0732">Signal</keyword>